<dbReference type="AlphaFoldDB" id="A0A132AMT4"/>
<organism evidence="1 2">
    <name type="scientific">Sarcoptes scabiei</name>
    <name type="common">Itch mite</name>
    <name type="synonym">Acarus scabiei</name>
    <dbReference type="NCBI Taxonomy" id="52283"/>
    <lineage>
        <taxon>Eukaryota</taxon>
        <taxon>Metazoa</taxon>
        <taxon>Ecdysozoa</taxon>
        <taxon>Arthropoda</taxon>
        <taxon>Chelicerata</taxon>
        <taxon>Arachnida</taxon>
        <taxon>Acari</taxon>
        <taxon>Acariformes</taxon>
        <taxon>Sarcoptiformes</taxon>
        <taxon>Astigmata</taxon>
        <taxon>Psoroptidia</taxon>
        <taxon>Sarcoptoidea</taxon>
        <taxon>Sarcoptidae</taxon>
        <taxon>Sarcoptinae</taxon>
        <taxon>Sarcoptes</taxon>
    </lineage>
</organism>
<proteinExistence type="predicted"/>
<gene>
    <name evidence="1" type="ORF">QR98_0105550</name>
</gene>
<evidence type="ECO:0000313" key="1">
    <source>
        <dbReference type="EMBL" id="KPM11975.1"/>
    </source>
</evidence>
<reference evidence="1 2" key="1">
    <citation type="journal article" date="2015" name="Parasit. Vectors">
        <title>Draft genome of the scabies mite.</title>
        <authorList>
            <person name="Rider S.D.Jr."/>
            <person name="Morgan M.S."/>
            <person name="Arlian L.G."/>
        </authorList>
    </citation>
    <scope>NUCLEOTIDE SEQUENCE [LARGE SCALE GENOMIC DNA]</scope>
    <source>
        <strain evidence="1">Arlian Lab</strain>
    </source>
</reference>
<dbReference type="VEuPathDB" id="VectorBase:SSCA005620"/>
<evidence type="ECO:0000313" key="2">
    <source>
        <dbReference type="Proteomes" id="UP000616769"/>
    </source>
</evidence>
<dbReference type="EMBL" id="JXLN01018437">
    <property type="protein sequence ID" value="KPM11975.1"/>
    <property type="molecule type" value="Genomic_DNA"/>
</dbReference>
<dbReference type="Proteomes" id="UP000616769">
    <property type="component" value="Unassembled WGS sequence"/>
</dbReference>
<accession>A0A132AMT4</accession>
<name>A0A132AMT4_SARSC</name>
<comment type="caution">
    <text evidence="1">The sequence shown here is derived from an EMBL/GenBank/DDBJ whole genome shotgun (WGS) entry which is preliminary data.</text>
</comment>
<sequence>MRSSSSSSSSPYTIVLNRYSFNNVSKIFHRHRHFED</sequence>
<protein>
    <submittedName>
        <fullName evidence="1">Uncharacterized protein</fullName>
    </submittedName>
</protein>